<dbReference type="SMART" id="SM00225">
    <property type="entry name" value="BTB"/>
    <property type="match status" value="1"/>
</dbReference>
<feature type="domain" description="BTB" evidence="3">
    <location>
        <begin position="178"/>
        <end position="241"/>
    </location>
</feature>
<dbReference type="SUPFAM" id="SSF49599">
    <property type="entry name" value="TRAF domain-like"/>
    <property type="match status" value="1"/>
</dbReference>
<feature type="domain" description="MATH" evidence="4">
    <location>
        <begin position="17"/>
        <end position="140"/>
    </location>
</feature>
<keyword evidence="6" id="KW-1185">Reference proteome</keyword>
<evidence type="ECO:0000256" key="1">
    <source>
        <dbReference type="ARBA" id="ARBA00004906"/>
    </source>
</evidence>
<evidence type="ECO:0000256" key="2">
    <source>
        <dbReference type="SAM" id="MobiDB-lite"/>
    </source>
</evidence>
<organism evidence="5 6">
    <name type="scientific">Eleusine coracana subsp. coracana</name>
    <dbReference type="NCBI Taxonomy" id="191504"/>
    <lineage>
        <taxon>Eukaryota</taxon>
        <taxon>Viridiplantae</taxon>
        <taxon>Streptophyta</taxon>
        <taxon>Embryophyta</taxon>
        <taxon>Tracheophyta</taxon>
        <taxon>Spermatophyta</taxon>
        <taxon>Magnoliopsida</taxon>
        <taxon>Liliopsida</taxon>
        <taxon>Poales</taxon>
        <taxon>Poaceae</taxon>
        <taxon>PACMAD clade</taxon>
        <taxon>Chloridoideae</taxon>
        <taxon>Cynodonteae</taxon>
        <taxon>Eleusininae</taxon>
        <taxon>Eleusine</taxon>
    </lineage>
</organism>
<dbReference type="CDD" id="cd00121">
    <property type="entry name" value="MATH"/>
    <property type="match status" value="1"/>
</dbReference>
<dbReference type="InterPro" id="IPR000210">
    <property type="entry name" value="BTB/POZ_dom"/>
</dbReference>
<dbReference type="InterPro" id="IPR008974">
    <property type="entry name" value="TRAF-like"/>
</dbReference>
<evidence type="ECO:0000313" key="5">
    <source>
        <dbReference type="EMBL" id="GJN36680.1"/>
    </source>
</evidence>
<feature type="region of interest" description="Disordered" evidence="2">
    <location>
        <begin position="439"/>
        <end position="458"/>
    </location>
</feature>
<dbReference type="SUPFAM" id="SSF54695">
    <property type="entry name" value="POZ domain"/>
    <property type="match status" value="1"/>
</dbReference>
<accession>A0AAV5FPK5</accession>
<dbReference type="PROSITE" id="PS50144">
    <property type="entry name" value="MATH"/>
    <property type="match status" value="1"/>
</dbReference>
<gene>
    <name evidence="5" type="primary">gb25563</name>
    <name evidence="5" type="ORF">PR202_gb25563</name>
</gene>
<dbReference type="Pfam" id="PF00651">
    <property type="entry name" value="BTB"/>
    <property type="match status" value="1"/>
</dbReference>
<reference evidence="5" key="1">
    <citation type="journal article" date="2018" name="DNA Res.">
        <title>Multiple hybrid de novo genome assembly of finger millet, an orphan allotetraploid crop.</title>
        <authorList>
            <person name="Hatakeyama M."/>
            <person name="Aluri S."/>
            <person name="Balachadran M.T."/>
            <person name="Sivarajan S.R."/>
            <person name="Patrignani A."/>
            <person name="Gruter S."/>
            <person name="Poveda L."/>
            <person name="Shimizu-Inatsugi R."/>
            <person name="Baeten J."/>
            <person name="Francoijs K.J."/>
            <person name="Nataraja K.N."/>
            <person name="Reddy Y.A.N."/>
            <person name="Phadnis S."/>
            <person name="Ravikumar R.L."/>
            <person name="Schlapbach R."/>
            <person name="Sreeman S.M."/>
            <person name="Shimizu K.K."/>
        </authorList>
    </citation>
    <scope>NUCLEOTIDE SEQUENCE</scope>
</reference>
<dbReference type="InterPro" id="IPR002083">
    <property type="entry name" value="MATH/TRAF_dom"/>
</dbReference>
<proteinExistence type="predicted"/>
<feature type="compositionally biased region" description="Basic and acidic residues" evidence="2">
    <location>
        <begin position="439"/>
        <end position="448"/>
    </location>
</feature>
<dbReference type="PANTHER" id="PTHR26379">
    <property type="entry name" value="BTB/POZ AND MATH DOMAIN-CONTAINING PROTEIN 1"/>
    <property type="match status" value="1"/>
</dbReference>
<comment type="caution">
    <text evidence="5">The sequence shown here is derived from an EMBL/GenBank/DDBJ whole genome shotgun (WGS) entry which is preliminary data.</text>
</comment>
<dbReference type="InterPro" id="IPR011333">
    <property type="entry name" value="SKP1/BTB/POZ_sf"/>
</dbReference>
<protein>
    <submittedName>
        <fullName evidence="5">Uncharacterized protein</fullName>
    </submittedName>
</protein>
<dbReference type="InterPro" id="IPR045005">
    <property type="entry name" value="BPM1-6"/>
</dbReference>
<dbReference type="Proteomes" id="UP001054889">
    <property type="component" value="Unassembled WGS sequence"/>
</dbReference>
<dbReference type="AlphaFoldDB" id="A0AAV5FPK5"/>
<dbReference type="PROSITE" id="PS50097">
    <property type="entry name" value="BTB"/>
    <property type="match status" value="1"/>
</dbReference>
<evidence type="ECO:0000259" key="3">
    <source>
        <dbReference type="PROSITE" id="PS50097"/>
    </source>
</evidence>
<sequence>MLSPFTTMSTCTVEAAQGTHLFHISGYRLHKGIGQGKFVSSEPFSVGRYDWAVRFYPDGMDEQDGSASMHLKLVTRNSVTRASCHFKLFNKTTGETSSGWQVSLQEYKSDSTLETAIIHTSDSKLSTYVKDDCLTIHCAVTVILEPMVSNTNVVVGSVEPPSDLSEQLELLLDEKPGSDVAFNVQGEVFSAHKVILAMRSPVFKAKFYGPGREDSQQHIVIEEIQPATFRAFLYFIYTDSLLEGMNRDLADDSRQEMIRRLLVAAGQYEVQRLKLMCEDILCRSLSVGPDLEDDSNAALRSTASDKAPPFSWQKLWLFTGLGFLMSIVFLDLGNLEADLQTGIMAGGYDTMAVIVGLHVQLLTARFDVPMACEMFMTLPRTLLRGRLRLQRRRHWWRGGAGRAEATAEHGSVRAVRHIGEGATVPPVYGLVPAVDERERRGAVAEHGEGAGGAGGRGCHQPPVVEVGAGLRSGFVGDLVGVLRTKREVWGRQAGRAVGHGVAMQ</sequence>
<dbReference type="Gene3D" id="2.60.210.10">
    <property type="entry name" value="Apoptosis, Tumor Necrosis Factor Receptor Associated Protein 2, Chain A"/>
    <property type="match status" value="1"/>
</dbReference>
<evidence type="ECO:0000313" key="6">
    <source>
        <dbReference type="Proteomes" id="UP001054889"/>
    </source>
</evidence>
<dbReference type="Gene3D" id="3.30.710.10">
    <property type="entry name" value="Potassium Channel Kv1.1, Chain A"/>
    <property type="match status" value="1"/>
</dbReference>
<dbReference type="Pfam" id="PF22486">
    <property type="entry name" value="MATH_2"/>
    <property type="match status" value="1"/>
</dbReference>
<dbReference type="EMBL" id="BQKI01000090">
    <property type="protein sequence ID" value="GJN36680.1"/>
    <property type="molecule type" value="Genomic_DNA"/>
</dbReference>
<evidence type="ECO:0000259" key="4">
    <source>
        <dbReference type="PROSITE" id="PS50144"/>
    </source>
</evidence>
<name>A0AAV5FPK5_ELECO</name>
<reference evidence="5" key="2">
    <citation type="submission" date="2021-12" db="EMBL/GenBank/DDBJ databases">
        <title>Resequencing data analysis of finger millet.</title>
        <authorList>
            <person name="Hatakeyama M."/>
            <person name="Aluri S."/>
            <person name="Balachadran M.T."/>
            <person name="Sivarajan S.R."/>
            <person name="Poveda L."/>
            <person name="Shimizu-Inatsugi R."/>
            <person name="Schlapbach R."/>
            <person name="Sreeman S.M."/>
            <person name="Shimizu K.K."/>
        </authorList>
    </citation>
    <scope>NUCLEOTIDE SEQUENCE</scope>
</reference>
<dbReference type="PANTHER" id="PTHR26379:SF474">
    <property type="entry name" value="OS08G0228200 PROTEIN"/>
    <property type="match status" value="1"/>
</dbReference>
<dbReference type="GO" id="GO:0016567">
    <property type="term" value="P:protein ubiquitination"/>
    <property type="evidence" value="ECO:0007669"/>
    <property type="project" value="InterPro"/>
</dbReference>
<comment type="pathway">
    <text evidence="1">Protein modification; protein ubiquitination.</text>
</comment>